<evidence type="ECO:0000256" key="10">
    <source>
        <dbReference type="ARBA" id="ARBA00023237"/>
    </source>
</evidence>
<keyword evidence="17" id="KW-1185">Reference proteome</keyword>
<evidence type="ECO:0000256" key="1">
    <source>
        <dbReference type="ARBA" id="ARBA00004571"/>
    </source>
</evidence>
<evidence type="ECO:0000313" key="16">
    <source>
        <dbReference type="EMBL" id="GAA5104318.1"/>
    </source>
</evidence>
<gene>
    <name evidence="16" type="ORF">GCM10023211_01760</name>
</gene>
<keyword evidence="2 11" id="KW-0813">Transport</keyword>
<feature type="signal peptide" evidence="13">
    <location>
        <begin position="1"/>
        <end position="22"/>
    </location>
</feature>
<dbReference type="Pfam" id="PF00593">
    <property type="entry name" value="TonB_dep_Rec_b-barrel"/>
    <property type="match status" value="1"/>
</dbReference>
<evidence type="ECO:0000256" key="3">
    <source>
        <dbReference type="ARBA" id="ARBA00022452"/>
    </source>
</evidence>
<dbReference type="SUPFAM" id="SSF56935">
    <property type="entry name" value="Porins"/>
    <property type="match status" value="1"/>
</dbReference>
<dbReference type="InterPro" id="IPR012910">
    <property type="entry name" value="Plug_dom"/>
</dbReference>
<evidence type="ECO:0000256" key="13">
    <source>
        <dbReference type="SAM" id="SignalP"/>
    </source>
</evidence>
<evidence type="ECO:0000256" key="11">
    <source>
        <dbReference type="PROSITE-ProRule" id="PRU01360"/>
    </source>
</evidence>
<dbReference type="PANTHER" id="PTHR32552">
    <property type="entry name" value="FERRICHROME IRON RECEPTOR-RELATED"/>
    <property type="match status" value="1"/>
</dbReference>
<dbReference type="PANTHER" id="PTHR32552:SF81">
    <property type="entry name" value="TONB-DEPENDENT OUTER MEMBRANE RECEPTOR"/>
    <property type="match status" value="1"/>
</dbReference>
<keyword evidence="9 11" id="KW-0472">Membrane</keyword>
<feature type="domain" description="TonB-dependent receptor plug" evidence="15">
    <location>
        <begin position="70"/>
        <end position="160"/>
    </location>
</feature>
<feature type="chain" id="PRO_5045789266" evidence="13">
    <location>
        <begin position="23"/>
        <end position="676"/>
    </location>
</feature>
<accession>A0ABP9MY46</accession>
<evidence type="ECO:0000256" key="5">
    <source>
        <dbReference type="ARBA" id="ARBA00022692"/>
    </source>
</evidence>
<keyword evidence="10 11" id="KW-0998">Cell outer membrane</keyword>
<evidence type="ECO:0000313" key="17">
    <source>
        <dbReference type="Proteomes" id="UP001500171"/>
    </source>
</evidence>
<evidence type="ECO:0000256" key="9">
    <source>
        <dbReference type="ARBA" id="ARBA00023136"/>
    </source>
</evidence>
<evidence type="ECO:0000259" key="14">
    <source>
        <dbReference type="Pfam" id="PF00593"/>
    </source>
</evidence>
<dbReference type="Gene3D" id="2.170.130.10">
    <property type="entry name" value="TonB-dependent receptor, plug domain"/>
    <property type="match status" value="1"/>
</dbReference>
<evidence type="ECO:0000256" key="6">
    <source>
        <dbReference type="ARBA" id="ARBA00023004"/>
    </source>
</evidence>
<comment type="subcellular location">
    <subcellularLocation>
        <location evidence="1 11">Cell outer membrane</location>
        <topology evidence="1 11">Multi-pass membrane protein</topology>
    </subcellularLocation>
</comment>
<comment type="caution">
    <text evidence="16">The sequence shown here is derived from an EMBL/GenBank/DDBJ whole genome shotgun (WGS) entry which is preliminary data.</text>
</comment>
<evidence type="ECO:0000259" key="15">
    <source>
        <dbReference type="Pfam" id="PF07715"/>
    </source>
</evidence>
<keyword evidence="13" id="KW-0732">Signal</keyword>
<keyword evidence="4" id="KW-0410">Iron transport</keyword>
<keyword evidence="6" id="KW-0408">Iron</keyword>
<dbReference type="Proteomes" id="UP001500171">
    <property type="component" value="Unassembled WGS sequence"/>
</dbReference>
<evidence type="ECO:0000256" key="7">
    <source>
        <dbReference type="ARBA" id="ARBA00023065"/>
    </source>
</evidence>
<proteinExistence type="inferred from homology"/>
<reference evidence="17" key="1">
    <citation type="journal article" date="2019" name="Int. J. Syst. Evol. Microbiol.">
        <title>The Global Catalogue of Microorganisms (GCM) 10K type strain sequencing project: providing services to taxonomists for standard genome sequencing and annotation.</title>
        <authorList>
            <consortium name="The Broad Institute Genomics Platform"/>
            <consortium name="The Broad Institute Genome Sequencing Center for Infectious Disease"/>
            <person name="Wu L."/>
            <person name="Ma J."/>
        </authorList>
    </citation>
    <scope>NUCLEOTIDE SEQUENCE [LARGE SCALE GENOMIC DNA]</scope>
    <source>
        <strain evidence="17">JCM 18050</strain>
    </source>
</reference>
<dbReference type="InterPro" id="IPR036942">
    <property type="entry name" value="Beta-barrel_TonB_sf"/>
</dbReference>
<dbReference type="InterPro" id="IPR000531">
    <property type="entry name" value="Beta-barrel_TonB"/>
</dbReference>
<keyword evidence="7" id="KW-0406">Ion transport</keyword>
<keyword evidence="16" id="KW-0675">Receptor</keyword>
<dbReference type="Gene3D" id="2.40.170.20">
    <property type="entry name" value="TonB-dependent receptor, beta-barrel domain"/>
    <property type="match status" value="1"/>
</dbReference>
<comment type="similarity">
    <text evidence="11 12">Belongs to the TonB-dependent receptor family.</text>
</comment>
<evidence type="ECO:0000256" key="4">
    <source>
        <dbReference type="ARBA" id="ARBA00022496"/>
    </source>
</evidence>
<keyword evidence="8 12" id="KW-0798">TonB box</keyword>
<evidence type="ECO:0000256" key="2">
    <source>
        <dbReference type="ARBA" id="ARBA00022448"/>
    </source>
</evidence>
<dbReference type="InterPro" id="IPR039426">
    <property type="entry name" value="TonB-dep_rcpt-like"/>
</dbReference>
<evidence type="ECO:0000256" key="8">
    <source>
        <dbReference type="ARBA" id="ARBA00023077"/>
    </source>
</evidence>
<dbReference type="EMBL" id="BAABHY010000001">
    <property type="protein sequence ID" value="GAA5104318.1"/>
    <property type="molecule type" value="Genomic_DNA"/>
</dbReference>
<feature type="domain" description="TonB-dependent receptor-like beta-barrel" evidence="14">
    <location>
        <begin position="225"/>
        <end position="637"/>
    </location>
</feature>
<keyword evidence="5 11" id="KW-0812">Transmembrane</keyword>
<dbReference type="PROSITE" id="PS52016">
    <property type="entry name" value="TONB_DEPENDENT_REC_3"/>
    <property type="match status" value="1"/>
</dbReference>
<keyword evidence="3 11" id="KW-1134">Transmembrane beta strand</keyword>
<name>A0ABP9MY46_9GAMM</name>
<dbReference type="RefSeq" id="WP_345487770.1">
    <property type="nucleotide sequence ID" value="NZ_BAABHY010000001.1"/>
</dbReference>
<dbReference type="InterPro" id="IPR037066">
    <property type="entry name" value="Plug_dom_sf"/>
</dbReference>
<dbReference type="Pfam" id="PF07715">
    <property type="entry name" value="Plug"/>
    <property type="match status" value="1"/>
</dbReference>
<protein>
    <submittedName>
        <fullName evidence="16">TonB-dependent receptor</fullName>
    </submittedName>
</protein>
<organism evidence="16 17">
    <name type="scientific">Orbus sasakiae</name>
    <dbReference type="NCBI Taxonomy" id="1078475"/>
    <lineage>
        <taxon>Bacteria</taxon>
        <taxon>Pseudomonadati</taxon>
        <taxon>Pseudomonadota</taxon>
        <taxon>Gammaproteobacteria</taxon>
        <taxon>Orbales</taxon>
        <taxon>Orbaceae</taxon>
        <taxon>Orbus</taxon>
    </lineage>
</organism>
<sequence length="676" mass="76306">MRIKKIHILTSLCLLHSTFSFAAIDTIIVSNESDSSTNTQLSPSYQQEQKKLKETAGGTNLIAPEQEGRLATLQDALDYQPGIIVQNFFGGTDQPRINIRGSGVQSAPVSRGVMLLQDGLPITDADGNFHISTLDMRDARLISVYRGANSIHPQTNSLGGELDFISYTGRDETLRARYEYGSFGRTGSQIALGGINQQYNLDGRISLSYDHFDGYRDHSSSQRKTARANFGYVTDNFENRTWLSWTDLRFDVAGSLSQDQLKADPSSVYKAVWLRDPHRTVQQGRIANRSNWQFDNQSLELGLWYQQTHDNFITPTTYILSDSRTKGAQFMYQLDYDAISYRSALAWDHTSLDRDLLLNRLGTVNNKKPIGYYDATAENIYASVGSSLKFAQDWQANLDIKVTHAKRDVFDRTNRQQLDQSWTFWTPKLGVIWTPNDTQRFYANVSTSHEPASFREIITNDGKNNKLNPQKGITFEIGGDGEIVKGLNWDLALYRSMIKDEYITTYDSTGTAVGVFNYANKTRHQGIEAGIKGLVPVGVGDVVYRLSWTYSDFRFMGGEYNGKYIAGIPRNVISGELLYKIDDWSFGPNIHWLPTNTPVDHANSMDVQYRDKYAIFGFKINYQNSHGWSAYLIADNLTNKRYATASVANRVVSSKSDNTLFPGMKFNLNGGIMYQF</sequence>
<evidence type="ECO:0000256" key="12">
    <source>
        <dbReference type="RuleBase" id="RU003357"/>
    </source>
</evidence>